<protein>
    <submittedName>
        <fullName evidence="1">Uncharacterized protein</fullName>
    </submittedName>
</protein>
<keyword evidence="2" id="KW-1185">Reference proteome</keyword>
<reference evidence="1" key="1">
    <citation type="submission" date="2022-06" db="EMBL/GenBank/DDBJ databases">
        <title>Phylogenomic reconstructions and comparative analyses of Kickxellomycotina fungi.</title>
        <authorList>
            <person name="Reynolds N.K."/>
            <person name="Stajich J.E."/>
            <person name="Barry K."/>
            <person name="Grigoriev I.V."/>
            <person name="Crous P."/>
            <person name="Smith M.E."/>
        </authorList>
    </citation>
    <scope>NUCLEOTIDE SEQUENCE</scope>
    <source>
        <strain evidence="1">RSA 2271</strain>
    </source>
</reference>
<dbReference type="Proteomes" id="UP001145114">
    <property type="component" value="Unassembled WGS sequence"/>
</dbReference>
<comment type="caution">
    <text evidence="1">The sequence shown here is derived from an EMBL/GenBank/DDBJ whole genome shotgun (WGS) entry which is preliminary data.</text>
</comment>
<name>A0ACC1HFV8_9FUNG</name>
<sequence>MAIPKRRHEKATETAPTTDDGAAPAKKSRLDDDPKNDPKLPTNTKMPESYDFIEQVPSGYAKIVTWNVNSLAAACNKGFKKYLKAEDPDVICLQETKANQPMAMLIDKKWYPYQYWNCCKSGKKGYGENIYGIGIVVLQANLKELWAQ</sequence>
<organism evidence="1 2">
    <name type="scientific">Spiromyces aspiralis</name>
    <dbReference type="NCBI Taxonomy" id="68401"/>
    <lineage>
        <taxon>Eukaryota</taxon>
        <taxon>Fungi</taxon>
        <taxon>Fungi incertae sedis</taxon>
        <taxon>Zoopagomycota</taxon>
        <taxon>Kickxellomycotina</taxon>
        <taxon>Kickxellomycetes</taxon>
        <taxon>Kickxellales</taxon>
        <taxon>Kickxellaceae</taxon>
        <taxon>Spiromyces</taxon>
    </lineage>
</organism>
<dbReference type="EMBL" id="JAMZIH010005357">
    <property type="protein sequence ID" value="KAJ1675337.1"/>
    <property type="molecule type" value="Genomic_DNA"/>
</dbReference>
<evidence type="ECO:0000313" key="1">
    <source>
        <dbReference type="EMBL" id="KAJ1675337.1"/>
    </source>
</evidence>
<accession>A0ACC1HFV8</accession>
<evidence type="ECO:0000313" key="2">
    <source>
        <dbReference type="Proteomes" id="UP001145114"/>
    </source>
</evidence>
<proteinExistence type="predicted"/>
<gene>
    <name evidence="1" type="ORF">EV182_001473</name>
</gene>